<evidence type="ECO:0000256" key="3">
    <source>
        <dbReference type="ARBA" id="ARBA00023002"/>
    </source>
</evidence>
<dbReference type="InterPro" id="IPR051312">
    <property type="entry name" value="Diverse_Substr_Oxidored"/>
</dbReference>
<dbReference type="InterPro" id="IPR036683">
    <property type="entry name" value="CO_DH_flav_C_dom_sf"/>
</dbReference>
<dbReference type="PANTHER" id="PTHR42659:SF2">
    <property type="entry name" value="XANTHINE DEHYDROGENASE SUBUNIT C-RELATED"/>
    <property type="match status" value="1"/>
</dbReference>
<dbReference type="InterPro" id="IPR016166">
    <property type="entry name" value="FAD-bd_PCMH"/>
</dbReference>
<dbReference type="InterPro" id="IPR016167">
    <property type="entry name" value="FAD-bd_PCMH_sub1"/>
</dbReference>
<organism evidence="5 6">
    <name type="scientific">Mycolicibacterium smegmatis (strain MKD8)</name>
    <name type="common">Mycobacterium smegmatis</name>
    <dbReference type="NCBI Taxonomy" id="1214915"/>
    <lineage>
        <taxon>Bacteria</taxon>
        <taxon>Bacillati</taxon>
        <taxon>Actinomycetota</taxon>
        <taxon>Actinomycetes</taxon>
        <taxon>Mycobacteriales</taxon>
        <taxon>Mycobacteriaceae</taxon>
        <taxon>Mycolicibacterium</taxon>
    </lineage>
</organism>
<feature type="domain" description="FAD-binding PCMH-type" evidence="4">
    <location>
        <begin position="1"/>
        <end position="177"/>
    </location>
</feature>
<keyword evidence="3" id="KW-0560">Oxidoreductase</keyword>
<dbReference type="GO" id="GO:0071949">
    <property type="term" value="F:FAD binding"/>
    <property type="evidence" value="ECO:0007669"/>
    <property type="project" value="InterPro"/>
</dbReference>
<gene>
    <name evidence="5" type="ORF">D806_020790</name>
</gene>
<accession>A0A2U9PMW0</accession>
<proteinExistence type="predicted"/>
<keyword evidence="2" id="KW-0274">FAD</keyword>
<dbReference type="InterPro" id="IPR016169">
    <property type="entry name" value="FAD-bd_PCMH_sub2"/>
</dbReference>
<dbReference type="Pfam" id="PF03450">
    <property type="entry name" value="CO_deh_flav_C"/>
    <property type="match status" value="1"/>
</dbReference>
<dbReference type="SUPFAM" id="SSF56176">
    <property type="entry name" value="FAD-binding/transporter-associated domain-like"/>
    <property type="match status" value="1"/>
</dbReference>
<dbReference type="PANTHER" id="PTHR42659">
    <property type="entry name" value="XANTHINE DEHYDROGENASE SUBUNIT C-RELATED"/>
    <property type="match status" value="1"/>
</dbReference>
<sequence>MKPSRFAYYRPSSVAEAVTTLQAHDGAARVLAGGQSLTPMLNMRLWRPEALIDINDIDALDHIDVDGPRTTLGALVRYSTVERSALLAERLPLLVEMVGHIGDRQVRNRGTVGGALAHADPTGEVLLACLTLDATVIVESLKGVRRVPVTELYDGSYSTVLAADEIVTAVEFDRSPAHHAFGEICRKHHDFAIVSVAVCGELASDGTWHDVRVGLGGVADTALRLSAAEALLSGSTLADEDIAAAAALALGVIDPPDDIRASADYRRHLTPIQIERVLRDLRRRAADTPIDITRAGEQ</sequence>
<dbReference type="InterPro" id="IPR036318">
    <property type="entry name" value="FAD-bd_PCMH-like_sf"/>
</dbReference>
<reference evidence="6" key="2">
    <citation type="submission" date="2018-03" db="EMBL/GenBank/DDBJ databases">
        <authorList>
            <person name="Derbyshire K."/>
            <person name="Gray T.A."/>
            <person name="Champion M."/>
        </authorList>
    </citation>
    <scope>NUCLEOTIDE SEQUENCE [LARGE SCALE GENOMIC DNA]</scope>
    <source>
        <strain evidence="6">MKD8</strain>
    </source>
</reference>
<dbReference type="InterPro" id="IPR005107">
    <property type="entry name" value="CO_DH_flav_C"/>
</dbReference>
<dbReference type="Gene3D" id="3.30.465.10">
    <property type="match status" value="1"/>
</dbReference>
<evidence type="ECO:0000256" key="1">
    <source>
        <dbReference type="ARBA" id="ARBA00022630"/>
    </source>
</evidence>
<dbReference type="PROSITE" id="PS51387">
    <property type="entry name" value="FAD_PCMH"/>
    <property type="match status" value="1"/>
</dbReference>
<dbReference type="InterPro" id="IPR002346">
    <property type="entry name" value="Mopterin_DH_FAD-bd"/>
</dbReference>
<evidence type="ECO:0000256" key="2">
    <source>
        <dbReference type="ARBA" id="ARBA00022827"/>
    </source>
</evidence>
<dbReference type="Gene3D" id="3.30.390.50">
    <property type="entry name" value="CO dehydrogenase flavoprotein, C-terminal domain"/>
    <property type="match status" value="1"/>
</dbReference>
<evidence type="ECO:0000313" key="5">
    <source>
        <dbReference type="EMBL" id="AWT53061.1"/>
    </source>
</evidence>
<dbReference type="AlphaFoldDB" id="A0A2U9PMW0"/>
<dbReference type="SMART" id="SM01092">
    <property type="entry name" value="CO_deh_flav_C"/>
    <property type="match status" value="1"/>
</dbReference>
<keyword evidence="1" id="KW-0285">Flavoprotein</keyword>
<protein>
    <submittedName>
        <fullName evidence="5">Carbon monoxide dehydrogenase medium chain</fullName>
    </submittedName>
</protein>
<dbReference type="SUPFAM" id="SSF55447">
    <property type="entry name" value="CO dehydrogenase flavoprotein C-terminal domain-like"/>
    <property type="match status" value="1"/>
</dbReference>
<dbReference type="EMBL" id="CP027541">
    <property type="protein sequence ID" value="AWT53061.1"/>
    <property type="molecule type" value="Genomic_DNA"/>
</dbReference>
<evidence type="ECO:0000313" key="6">
    <source>
        <dbReference type="Proteomes" id="UP000011200"/>
    </source>
</evidence>
<name>A0A2U9PMW0_MYCSE</name>
<dbReference type="GO" id="GO:0016491">
    <property type="term" value="F:oxidoreductase activity"/>
    <property type="evidence" value="ECO:0007669"/>
    <property type="project" value="UniProtKB-KW"/>
</dbReference>
<dbReference type="Proteomes" id="UP000011200">
    <property type="component" value="Chromosome"/>
</dbReference>
<dbReference type="RefSeq" id="WP_003893470.1">
    <property type="nucleotide sequence ID" value="NZ_CP027541.1"/>
</dbReference>
<dbReference type="Pfam" id="PF00941">
    <property type="entry name" value="FAD_binding_5"/>
    <property type="match status" value="1"/>
</dbReference>
<evidence type="ECO:0000259" key="4">
    <source>
        <dbReference type="PROSITE" id="PS51387"/>
    </source>
</evidence>
<reference evidence="5 6" key="1">
    <citation type="journal article" date="2013" name="Genome Announc.">
        <title>Draft genome sequence of MKD8, a conjugal recipient Mycobacterium smegmatis strain.</title>
        <authorList>
            <person name="Gray T.A."/>
            <person name="Palumbo M.J."/>
            <person name="Derbyshire K.M."/>
        </authorList>
    </citation>
    <scope>NUCLEOTIDE SEQUENCE [LARGE SCALE GENOMIC DNA]</scope>
    <source>
        <strain evidence="5 6">MKD8</strain>
    </source>
</reference>
<dbReference type="Gene3D" id="3.30.43.10">
    <property type="entry name" value="Uridine Diphospho-n-acetylenolpyruvylglucosamine Reductase, domain 2"/>
    <property type="match status" value="1"/>
</dbReference>